<sequence length="986" mass="108233">MASEHQLLHDPTDWSPILQEKKDFKQVSFVVPKHLLPTARKVLSARYRHLLASLPLVEVEWEDWNTDRNRFVIDNEDDDLTHFSDSLPHPDLYQNTCRVWSEGTKIITLQTYYTTGTILAQGTECVLWRRDEFKNLSKVIAKVYNHFSQTKGIGDHTFHQDIESLALPDAPKDINNREATKRGLTPLGSELTPESDEEDQSGVEGVNLSTIDNTPLSPPDDTKDINDDSNTRNDVTLDSLPPKEPASHPPSPTPCGPSAAQPQCHVPPTPQTGTKAAPLLPVERMQLRAPPAEDGQLDGDTGDAKTSDNTPCIPAANNTSTSVDIACRPDTVVGTHSPDHPRLNPDKTTKRRRKVRTVYRRRPLPNPPALVSPTVINKLKQLDDAICNLKQQHEDVKSAAQTKLDDMRVDIKKTLKLHISDSIIDVSADVDLLKKEVTMLGEERHRLDKENKRLKTILSDQRAEISSLRKLVTGLQQSRHPSLPLSQVSLPADDNVSRSDSSQNNPPTAVPNTCPAPPTTPTAATDGVTSTAAEIQVPTQNSFEALSDMNGEEPIEVIVGRRQTNRQMVPDTSKLTRVKRDSNCEEKQVHTVRKASNQHPKSTPRAKLDQHKIKSDTQYLFIGDSVIGPVNPKRLECDVGAPVQCISVPGLEVSELLDWLHNLPTTQCVKTVVVHVGVNTCKNTGAKIETGLWKKLIVECRTTFPNGRILLSSVVPAFGRNTLNQTIAPSNTALRTVCKSEKVILVDHFHTFITETGAPRKALYRDAIHPSILGVERLVCNLLAADQCQQPASRLRRSAPKMQSGDKQAACPPPLNDKNYPHLKSEASVDLLTGHFPRTTRQQIGDASSTSASYSDHQKQTNGPSPTSHHYSAAHQPGGPSPTSHHYSAAHQPGGPSPTSHHYSAAHQPGGPNPTSHHYSAAHQPGGPSPTSHHYSVAHQSHNSGFAQQHWYPTPPTGPQLSTSHTPGNSFQAILWAAQVLKNCLP</sequence>
<feature type="compositionally biased region" description="Low complexity" evidence="1">
    <location>
        <begin position="504"/>
        <end position="513"/>
    </location>
</feature>
<feature type="region of interest" description="Disordered" evidence="1">
    <location>
        <begin position="794"/>
        <end position="822"/>
    </location>
</feature>
<feature type="region of interest" description="Disordered" evidence="1">
    <location>
        <begin position="842"/>
        <end position="967"/>
    </location>
</feature>
<evidence type="ECO:0000256" key="1">
    <source>
        <dbReference type="SAM" id="MobiDB-lite"/>
    </source>
</evidence>
<feature type="region of interest" description="Disordered" evidence="1">
    <location>
        <begin position="169"/>
        <end position="276"/>
    </location>
</feature>
<dbReference type="Proteomes" id="UP001519460">
    <property type="component" value="Unassembled WGS sequence"/>
</dbReference>
<gene>
    <name evidence="2" type="ORF">BaRGS_00026825</name>
</gene>
<feature type="compositionally biased region" description="Basic and acidic residues" evidence="1">
    <location>
        <begin position="170"/>
        <end position="181"/>
    </location>
</feature>
<dbReference type="SUPFAM" id="SSF52266">
    <property type="entry name" value="SGNH hydrolase"/>
    <property type="match status" value="1"/>
</dbReference>
<feature type="compositionally biased region" description="Pro residues" evidence="1">
    <location>
        <begin position="242"/>
        <end position="255"/>
    </location>
</feature>
<dbReference type="EMBL" id="JACVVK020000254">
    <property type="protein sequence ID" value="KAK7481917.1"/>
    <property type="molecule type" value="Genomic_DNA"/>
</dbReference>
<dbReference type="Gene3D" id="3.40.50.1110">
    <property type="entry name" value="SGNH hydrolase"/>
    <property type="match status" value="1"/>
</dbReference>
<feature type="compositionally biased region" description="Polar residues" evidence="1">
    <location>
        <begin position="842"/>
        <end position="870"/>
    </location>
</feature>
<proteinExistence type="predicted"/>
<feature type="region of interest" description="Disordered" evidence="1">
    <location>
        <begin position="331"/>
        <end position="353"/>
    </location>
</feature>
<evidence type="ECO:0008006" key="4">
    <source>
        <dbReference type="Google" id="ProtNLM"/>
    </source>
</evidence>
<feature type="region of interest" description="Disordered" evidence="1">
    <location>
        <begin position="291"/>
        <end position="317"/>
    </location>
</feature>
<evidence type="ECO:0000313" key="3">
    <source>
        <dbReference type="Proteomes" id="UP001519460"/>
    </source>
</evidence>
<organism evidence="2 3">
    <name type="scientific">Batillaria attramentaria</name>
    <dbReference type="NCBI Taxonomy" id="370345"/>
    <lineage>
        <taxon>Eukaryota</taxon>
        <taxon>Metazoa</taxon>
        <taxon>Spiralia</taxon>
        <taxon>Lophotrochozoa</taxon>
        <taxon>Mollusca</taxon>
        <taxon>Gastropoda</taxon>
        <taxon>Caenogastropoda</taxon>
        <taxon>Sorbeoconcha</taxon>
        <taxon>Cerithioidea</taxon>
        <taxon>Batillariidae</taxon>
        <taxon>Batillaria</taxon>
    </lineage>
</organism>
<feature type="region of interest" description="Disordered" evidence="1">
    <location>
        <begin position="477"/>
        <end position="529"/>
    </location>
</feature>
<keyword evidence="3" id="KW-1185">Reference proteome</keyword>
<feature type="compositionally biased region" description="Polar residues" evidence="1">
    <location>
        <begin position="477"/>
        <end position="489"/>
    </location>
</feature>
<dbReference type="AlphaFoldDB" id="A0ABD0K4D0"/>
<protein>
    <recommendedName>
        <fullName evidence="4">SGNH hydrolase-type esterase domain-containing protein</fullName>
    </recommendedName>
</protein>
<comment type="caution">
    <text evidence="2">The sequence shown here is derived from an EMBL/GenBank/DDBJ whole genome shotgun (WGS) entry which is preliminary data.</text>
</comment>
<feature type="compositionally biased region" description="Polar residues" evidence="1">
    <location>
        <begin position="929"/>
        <end position="947"/>
    </location>
</feature>
<reference evidence="2 3" key="1">
    <citation type="journal article" date="2023" name="Sci. Data">
        <title>Genome assembly of the Korean intertidal mud-creeper Batillaria attramentaria.</title>
        <authorList>
            <person name="Patra A.K."/>
            <person name="Ho P.T."/>
            <person name="Jun S."/>
            <person name="Lee S.J."/>
            <person name="Kim Y."/>
            <person name="Won Y.J."/>
        </authorList>
    </citation>
    <scope>NUCLEOTIDE SEQUENCE [LARGE SCALE GENOMIC DNA]</scope>
    <source>
        <strain evidence="2">Wonlab-2016</strain>
    </source>
</reference>
<feature type="compositionally biased region" description="Basic and acidic residues" evidence="1">
    <location>
        <begin position="337"/>
        <end position="348"/>
    </location>
</feature>
<accession>A0ABD0K4D0</accession>
<name>A0ABD0K4D0_9CAEN</name>
<evidence type="ECO:0000313" key="2">
    <source>
        <dbReference type="EMBL" id="KAK7481917.1"/>
    </source>
</evidence>
<feature type="compositionally biased region" description="Basic and acidic residues" evidence="1">
    <location>
        <begin position="220"/>
        <end position="231"/>
    </location>
</feature>
<dbReference type="InterPro" id="IPR036514">
    <property type="entry name" value="SGNH_hydro_sf"/>
</dbReference>